<dbReference type="Gene3D" id="3.40.50.300">
    <property type="entry name" value="P-loop containing nucleotide triphosphate hydrolases"/>
    <property type="match status" value="2"/>
</dbReference>
<evidence type="ECO:0000259" key="3">
    <source>
        <dbReference type="PROSITE" id="PS50893"/>
    </source>
</evidence>
<dbReference type="InterPro" id="IPR003959">
    <property type="entry name" value="ATPase_AAA_core"/>
</dbReference>
<dbReference type="SMART" id="SM00382">
    <property type="entry name" value="AAA"/>
    <property type="match status" value="1"/>
</dbReference>
<dbReference type="InterPro" id="IPR027417">
    <property type="entry name" value="P-loop_NTPase"/>
</dbReference>
<sequence length="499" mass="56781">MAISQQVIHSMRVQNLKNLVDLEISFDASPVTAILGPNGNGKSTILHALACAFSPSDGGENYKFSWFFLPNTDALWNGSEMSIIHSYREDQNEHNNITREYKKTQVRWTPRYANRPLRDVFYIGIDKCVPMIEAEKKQAKINYSTQVVNEEIINTILEKASIVLNRRYASYHVHEASGKEFIGVEVDGLRYSALSMSAGEQKVFYILEKVFRAKRYSLILIDELDLLLHDQAMKKLIDVILERATDKNLQVIFTTHRESVLDLEDKINIRHIVCRPGKTLCFNETKPDAINRLTGVQPRPLEVFVEDDLASTIVKKVASQLRLAKYVTTSRYGAAINCFTTVGGLLLGGEPCENSLFMLDGDVYRTDNDKRTSINRVLTGHDENVVLARETALSAIKQFTLPIDTKPEKYLHSLIIAMDETEDEERNEIIEVAKEIVVVDEDHKYVNEIIHRLGWERATGLSKIVDLVATTDEWSNYTNDLNVWLESKSARLREDLQVA</sequence>
<dbReference type="Pfam" id="PF13304">
    <property type="entry name" value="AAA_21"/>
    <property type="match status" value="1"/>
</dbReference>
<dbReference type="SUPFAM" id="SSF52540">
    <property type="entry name" value="P-loop containing nucleoside triphosphate hydrolases"/>
    <property type="match status" value="1"/>
</dbReference>
<dbReference type="EMBL" id="CP032664">
    <property type="protein sequence ID" value="QQO82839.1"/>
    <property type="molecule type" value="Genomic_DNA"/>
</dbReference>
<dbReference type="InterPro" id="IPR038729">
    <property type="entry name" value="Rad50/SbcC_AAA"/>
</dbReference>
<dbReference type="Pfam" id="PF13476">
    <property type="entry name" value="AAA_23"/>
    <property type="match status" value="1"/>
</dbReference>
<protein>
    <submittedName>
        <fullName evidence="4">ATP-binding cassette domain-containing protein</fullName>
    </submittedName>
</protein>
<feature type="domain" description="ABC transporter" evidence="3">
    <location>
        <begin position="3"/>
        <end position="309"/>
    </location>
</feature>
<reference evidence="4" key="1">
    <citation type="submission" date="2018-09" db="EMBL/GenBank/DDBJ databases">
        <title>Genome sequencing and analysis.</title>
        <authorList>
            <person name="Huang Y.-T."/>
        </authorList>
    </citation>
    <scope>NUCLEOTIDE SEQUENCE</scope>
    <source>
        <strain evidence="4">HIDE</strain>
    </source>
</reference>
<evidence type="ECO:0000256" key="1">
    <source>
        <dbReference type="ARBA" id="ARBA00022741"/>
    </source>
</evidence>
<dbReference type="AlphaFoldDB" id="A0A7T8EAJ4"/>
<evidence type="ECO:0000313" key="4">
    <source>
        <dbReference type="EMBL" id="QQO82839.1"/>
    </source>
</evidence>
<dbReference type="GO" id="GO:0005524">
    <property type="term" value="F:ATP binding"/>
    <property type="evidence" value="ECO:0007669"/>
    <property type="project" value="UniProtKB-KW"/>
</dbReference>
<keyword evidence="1" id="KW-0547">Nucleotide-binding</keyword>
<name>A0A7T8EAJ4_9GAMM</name>
<dbReference type="InterPro" id="IPR003593">
    <property type="entry name" value="AAA+_ATPase"/>
</dbReference>
<dbReference type="PANTHER" id="PTHR43581">
    <property type="entry name" value="ATP/GTP PHOSPHATASE"/>
    <property type="match status" value="1"/>
</dbReference>
<keyword evidence="2 4" id="KW-0067">ATP-binding</keyword>
<evidence type="ECO:0000256" key="2">
    <source>
        <dbReference type="ARBA" id="ARBA00022840"/>
    </source>
</evidence>
<proteinExistence type="predicted"/>
<dbReference type="GO" id="GO:0016887">
    <property type="term" value="F:ATP hydrolysis activity"/>
    <property type="evidence" value="ECO:0007669"/>
    <property type="project" value="InterPro"/>
</dbReference>
<dbReference type="PANTHER" id="PTHR43581:SF4">
    <property type="entry name" value="ATP_GTP PHOSPHATASE"/>
    <property type="match status" value="1"/>
</dbReference>
<dbReference type="RefSeq" id="WP_335899548.1">
    <property type="nucleotide sequence ID" value="NZ_CP032664.1"/>
</dbReference>
<dbReference type="InterPro" id="IPR051396">
    <property type="entry name" value="Bact_Antivir_Def_Nuclease"/>
</dbReference>
<dbReference type="PROSITE" id="PS50893">
    <property type="entry name" value="ABC_TRANSPORTER_2"/>
    <property type="match status" value="1"/>
</dbReference>
<dbReference type="GO" id="GO:0006302">
    <property type="term" value="P:double-strand break repair"/>
    <property type="evidence" value="ECO:0007669"/>
    <property type="project" value="InterPro"/>
</dbReference>
<accession>A0A7T8EAJ4</accession>
<gene>
    <name evidence="4" type="ORF">D7032_05995</name>
</gene>
<organism evidence="4">
    <name type="scientific">Shewanella algae</name>
    <dbReference type="NCBI Taxonomy" id="38313"/>
    <lineage>
        <taxon>Bacteria</taxon>
        <taxon>Pseudomonadati</taxon>
        <taxon>Pseudomonadota</taxon>
        <taxon>Gammaproteobacteria</taxon>
        <taxon>Alteromonadales</taxon>
        <taxon>Shewanellaceae</taxon>
        <taxon>Shewanella</taxon>
    </lineage>
</organism>
<dbReference type="InterPro" id="IPR003439">
    <property type="entry name" value="ABC_transporter-like_ATP-bd"/>
</dbReference>